<evidence type="ECO:0000313" key="4">
    <source>
        <dbReference type="EMBL" id="MCO6394657.1"/>
    </source>
</evidence>
<dbReference type="SUPFAM" id="SSF63817">
    <property type="entry name" value="Sortase"/>
    <property type="match status" value="1"/>
</dbReference>
<feature type="transmembrane region" description="Helical" evidence="3">
    <location>
        <begin position="21"/>
        <end position="43"/>
    </location>
</feature>
<proteinExistence type="predicted"/>
<evidence type="ECO:0000313" key="5">
    <source>
        <dbReference type="Proteomes" id="UP001205920"/>
    </source>
</evidence>
<dbReference type="Pfam" id="PF04203">
    <property type="entry name" value="Sortase"/>
    <property type="match status" value="1"/>
</dbReference>
<dbReference type="CDD" id="cd05827">
    <property type="entry name" value="Sortase_C"/>
    <property type="match status" value="1"/>
</dbReference>
<evidence type="ECO:0000256" key="2">
    <source>
        <dbReference type="PIRSR" id="PIRSR605754-1"/>
    </source>
</evidence>
<keyword evidence="3" id="KW-1133">Transmembrane helix</keyword>
<keyword evidence="3" id="KW-0812">Transmembrane</keyword>
<dbReference type="InterPro" id="IPR005754">
    <property type="entry name" value="Sortase"/>
</dbReference>
<keyword evidence="3" id="KW-0472">Membrane</keyword>
<keyword evidence="1" id="KW-0378">Hydrolase</keyword>
<feature type="active site" description="Acyl-thioester intermediate" evidence="2">
    <location>
        <position position="229"/>
    </location>
</feature>
<dbReference type="Proteomes" id="UP001205920">
    <property type="component" value="Unassembled WGS sequence"/>
</dbReference>
<organism evidence="4 5">
    <name type="scientific">Corynebacterium lipophilum</name>
    <dbReference type="NCBI Taxonomy" id="2804918"/>
    <lineage>
        <taxon>Bacteria</taxon>
        <taxon>Bacillati</taxon>
        <taxon>Actinomycetota</taxon>
        <taxon>Actinomycetes</taxon>
        <taxon>Mycobacteriales</taxon>
        <taxon>Corynebacteriaceae</taxon>
        <taxon>Corynebacterium</taxon>
    </lineage>
</organism>
<dbReference type="GO" id="GO:0016787">
    <property type="term" value="F:hydrolase activity"/>
    <property type="evidence" value="ECO:0007669"/>
    <property type="project" value="UniProtKB-KW"/>
</dbReference>
<keyword evidence="5" id="KW-1185">Reference proteome</keyword>
<gene>
    <name evidence="4" type="ORF">JMN37_06665</name>
</gene>
<evidence type="ECO:0000256" key="3">
    <source>
        <dbReference type="SAM" id="Phobius"/>
    </source>
</evidence>
<dbReference type="InterPro" id="IPR023365">
    <property type="entry name" value="Sortase_dom-sf"/>
</dbReference>
<evidence type="ECO:0000256" key="1">
    <source>
        <dbReference type="ARBA" id="ARBA00022801"/>
    </source>
</evidence>
<feature type="transmembrane region" description="Helical" evidence="3">
    <location>
        <begin position="262"/>
        <end position="282"/>
    </location>
</feature>
<comment type="caution">
    <text evidence="4">The sequence shown here is derived from an EMBL/GenBank/DDBJ whole genome shotgun (WGS) entry which is preliminary data.</text>
</comment>
<sequence>MVAGASKRRRERPVSQPNRKRAGNLISLIGLILGALLLLYPIVATLATNEQLRRQADAYSEHTTNLSAEERDAQLARARDYNQRLLATGTHARPPDPNDPDMPDYMAQLNLPGSGGIMARIRIPDIGVDLPVYHTTAPHVLYDGAGHMFGSTLPVGGDGTNAVITAHTGMVNAAMFDALPTLKAGQDIYIDVMGQRLRYQMVDREVVKPDHYQAVRYQPGEDRITLITCTPYGLNTDRLLVHAIRVPIDPDAPEPRVTGLGISWWMILVALIVLVVLLLILYRRWKRRRDAVEE</sequence>
<reference evidence="4 5" key="1">
    <citation type="submission" date="2021-01" db="EMBL/GenBank/DDBJ databases">
        <title>Identification and Characterization of Corynebacterium sp.</title>
        <authorList>
            <person name="Luo Q."/>
            <person name="Qu P."/>
            <person name="Chen Q."/>
        </authorList>
    </citation>
    <scope>NUCLEOTIDE SEQUENCE [LARGE SCALE GENOMIC DNA]</scope>
    <source>
        <strain evidence="4 5">MC-18</strain>
    </source>
</reference>
<dbReference type="EMBL" id="JAEUWV010000008">
    <property type="protein sequence ID" value="MCO6394657.1"/>
    <property type="molecule type" value="Genomic_DNA"/>
</dbReference>
<dbReference type="AlphaFoldDB" id="A0AAW5HUX4"/>
<protein>
    <submittedName>
        <fullName evidence="4">Class C sortase</fullName>
    </submittedName>
</protein>
<dbReference type="NCBIfam" id="TIGR01076">
    <property type="entry name" value="sortase_fam"/>
    <property type="match status" value="1"/>
</dbReference>
<dbReference type="InterPro" id="IPR042002">
    <property type="entry name" value="Sortase_C"/>
</dbReference>
<accession>A0AAW5HUX4</accession>
<dbReference type="NCBIfam" id="NF033745">
    <property type="entry name" value="class_C_sortase"/>
    <property type="match status" value="1"/>
</dbReference>
<feature type="active site" description="Proton donor/acceptor" evidence="2">
    <location>
        <position position="167"/>
    </location>
</feature>
<name>A0AAW5HUX4_9CORY</name>
<dbReference type="Gene3D" id="2.40.260.10">
    <property type="entry name" value="Sortase"/>
    <property type="match status" value="1"/>
</dbReference>